<feature type="signal peptide" evidence="1">
    <location>
        <begin position="1"/>
        <end position="15"/>
    </location>
</feature>
<dbReference type="Pfam" id="PF00190">
    <property type="entry name" value="Cupin_1"/>
    <property type="match status" value="1"/>
</dbReference>
<dbReference type="EMBL" id="CAADRP010001539">
    <property type="protein sequence ID" value="VFU40008.1"/>
    <property type="molecule type" value="Genomic_DNA"/>
</dbReference>
<accession>A0A6N2LHR4</accession>
<dbReference type="InterPro" id="IPR006045">
    <property type="entry name" value="Cupin_1"/>
</dbReference>
<proteinExistence type="predicted"/>
<evidence type="ECO:0000256" key="1">
    <source>
        <dbReference type="SAM" id="SignalP"/>
    </source>
</evidence>
<dbReference type="AlphaFoldDB" id="A0A6N2LHR4"/>
<reference evidence="3" key="1">
    <citation type="submission" date="2019-03" db="EMBL/GenBank/DDBJ databases">
        <authorList>
            <person name="Mank J."/>
            <person name="Almeida P."/>
        </authorList>
    </citation>
    <scope>NUCLEOTIDE SEQUENCE</scope>
    <source>
        <strain evidence="3">78183</strain>
    </source>
</reference>
<feature type="domain" description="Cupin type-1" evidence="2">
    <location>
        <begin position="38"/>
        <end position="84"/>
    </location>
</feature>
<sequence length="84" mass="8774">MWNSGCAVMFGSSKALLVLWSPPSNQVHCKISALLILLAQRNGGQESAFLISSLSSQNPGGLLVANTLFGSSPSIPNDILAKAF</sequence>
<keyword evidence="1" id="KW-0732">Signal</keyword>
<evidence type="ECO:0000259" key="2">
    <source>
        <dbReference type="Pfam" id="PF00190"/>
    </source>
</evidence>
<gene>
    <name evidence="3" type="ORF">SVIM_LOCUS226212</name>
</gene>
<name>A0A6N2LHR4_SALVM</name>
<organism evidence="3">
    <name type="scientific">Salix viminalis</name>
    <name type="common">Common osier</name>
    <name type="synonym">Basket willow</name>
    <dbReference type="NCBI Taxonomy" id="40686"/>
    <lineage>
        <taxon>Eukaryota</taxon>
        <taxon>Viridiplantae</taxon>
        <taxon>Streptophyta</taxon>
        <taxon>Embryophyta</taxon>
        <taxon>Tracheophyta</taxon>
        <taxon>Spermatophyta</taxon>
        <taxon>Magnoliopsida</taxon>
        <taxon>eudicotyledons</taxon>
        <taxon>Gunneridae</taxon>
        <taxon>Pentapetalae</taxon>
        <taxon>rosids</taxon>
        <taxon>fabids</taxon>
        <taxon>Malpighiales</taxon>
        <taxon>Salicaceae</taxon>
        <taxon>Saliceae</taxon>
        <taxon>Salix</taxon>
    </lineage>
</organism>
<feature type="chain" id="PRO_5026994591" description="Cupin type-1 domain-containing protein" evidence="1">
    <location>
        <begin position="16"/>
        <end position="84"/>
    </location>
</feature>
<protein>
    <recommendedName>
        <fullName evidence="2">Cupin type-1 domain-containing protein</fullName>
    </recommendedName>
</protein>
<dbReference type="Gene3D" id="2.60.120.10">
    <property type="entry name" value="Jelly Rolls"/>
    <property type="match status" value="1"/>
</dbReference>
<dbReference type="InterPro" id="IPR014710">
    <property type="entry name" value="RmlC-like_jellyroll"/>
</dbReference>
<evidence type="ECO:0000313" key="3">
    <source>
        <dbReference type="EMBL" id="VFU40008.1"/>
    </source>
</evidence>